<dbReference type="Proteomes" id="UP000765160">
    <property type="component" value="Unassembled WGS sequence"/>
</dbReference>
<evidence type="ECO:0000313" key="3">
    <source>
        <dbReference type="EMBL" id="NKE46346.1"/>
    </source>
</evidence>
<evidence type="ECO:0000313" key="4">
    <source>
        <dbReference type="Proteomes" id="UP000765160"/>
    </source>
</evidence>
<dbReference type="RefSeq" id="WP_168050898.1">
    <property type="nucleotide sequence ID" value="NZ_JAATJR010000005.1"/>
</dbReference>
<proteinExistence type="predicted"/>
<dbReference type="PANTHER" id="PTHR33221">
    <property type="entry name" value="WINGED HELIX-TURN-HELIX TRANSCRIPTIONAL REGULATOR, RRF2 FAMILY"/>
    <property type="match status" value="1"/>
</dbReference>
<evidence type="ECO:0000256" key="2">
    <source>
        <dbReference type="SAM" id="MobiDB-lite"/>
    </source>
</evidence>
<dbReference type="PROSITE" id="PS51197">
    <property type="entry name" value="HTH_RRF2_2"/>
    <property type="match status" value="1"/>
</dbReference>
<dbReference type="InterPro" id="IPR030489">
    <property type="entry name" value="TR_Rrf2-type_CS"/>
</dbReference>
<keyword evidence="4" id="KW-1185">Reference proteome</keyword>
<protein>
    <submittedName>
        <fullName evidence="3">Rrf2 family transcriptional regulator</fullName>
    </submittedName>
</protein>
<sequence length="182" mass="19306">MRLSTRGRYAVMAMVELAARDGDSAAACRHVNPPGQQAGRQQVSLAEIAQAQRLSLAYLEQLFGPLRRAGLVASTRGPGGGYRLARPAREISIAVIVDAVDEPIQATRCEDGGPGCLAGERCLTHDLWAELGNQIHLFLSGVSLEDVVRGQIAGRATRPLCVQAPEPPVPETPVIGSHDPLS</sequence>
<reference evidence="3 4" key="1">
    <citation type="submission" date="2020-03" db="EMBL/GenBank/DDBJ databases">
        <title>Roseomonas selenitidurans sp. nov. isolated from soil.</title>
        <authorList>
            <person name="Liu H."/>
        </authorList>
    </citation>
    <scope>NUCLEOTIDE SEQUENCE [LARGE SCALE GENOMIC DNA]</scope>
    <source>
        <strain evidence="3 4">JCM 15073</strain>
    </source>
</reference>
<dbReference type="Gene3D" id="1.10.10.10">
    <property type="entry name" value="Winged helix-like DNA-binding domain superfamily/Winged helix DNA-binding domain"/>
    <property type="match status" value="1"/>
</dbReference>
<dbReference type="InterPro" id="IPR000944">
    <property type="entry name" value="Tscrpt_reg_Rrf2"/>
</dbReference>
<feature type="region of interest" description="Disordered" evidence="2">
    <location>
        <begin position="163"/>
        <end position="182"/>
    </location>
</feature>
<dbReference type="Pfam" id="PF02082">
    <property type="entry name" value="Rrf2"/>
    <property type="match status" value="1"/>
</dbReference>
<dbReference type="PANTHER" id="PTHR33221:SF5">
    <property type="entry name" value="HTH-TYPE TRANSCRIPTIONAL REGULATOR ISCR"/>
    <property type="match status" value="1"/>
</dbReference>
<evidence type="ECO:0000256" key="1">
    <source>
        <dbReference type="ARBA" id="ARBA00023125"/>
    </source>
</evidence>
<dbReference type="InterPro" id="IPR036390">
    <property type="entry name" value="WH_DNA-bd_sf"/>
</dbReference>
<comment type="caution">
    <text evidence="3">The sequence shown here is derived from an EMBL/GenBank/DDBJ whole genome shotgun (WGS) entry which is preliminary data.</text>
</comment>
<name>A0ABX1F1X5_9PROT</name>
<dbReference type="PROSITE" id="PS01332">
    <property type="entry name" value="HTH_RRF2_1"/>
    <property type="match status" value="1"/>
</dbReference>
<dbReference type="SUPFAM" id="SSF46785">
    <property type="entry name" value="Winged helix' DNA-binding domain"/>
    <property type="match status" value="1"/>
</dbReference>
<dbReference type="EMBL" id="JAAVTX010000005">
    <property type="protein sequence ID" value="NKE46346.1"/>
    <property type="molecule type" value="Genomic_DNA"/>
</dbReference>
<dbReference type="InterPro" id="IPR036388">
    <property type="entry name" value="WH-like_DNA-bd_sf"/>
</dbReference>
<accession>A0ABX1F1X5</accession>
<keyword evidence="1" id="KW-0238">DNA-binding</keyword>
<dbReference type="NCBIfam" id="TIGR00738">
    <property type="entry name" value="rrf2_super"/>
    <property type="match status" value="1"/>
</dbReference>
<gene>
    <name evidence="3" type="ORF">HB662_16310</name>
</gene>
<organism evidence="3 4">
    <name type="scientific">Falsiroseomonas frigidaquae</name>
    <dbReference type="NCBI Taxonomy" id="487318"/>
    <lineage>
        <taxon>Bacteria</taxon>
        <taxon>Pseudomonadati</taxon>
        <taxon>Pseudomonadota</taxon>
        <taxon>Alphaproteobacteria</taxon>
        <taxon>Acetobacterales</taxon>
        <taxon>Roseomonadaceae</taxon>
        <taxon>Falsiroseomonas</taxon>
    </lineage>
</organism>